<evidence type="ECO:0000259" key="1">
    <source>
        <dbReference type="Pfam" id="PF12697"/>
    </source>
</evidence>
<evidence type="ECO:0000313" key="3">
    <source>
        <dbReference type="Proteomes" id="UP001597097"/>
    </source>
</evidence>
<dbReference type="InterPro" id="IPR000073">
    <property type="entry name" value="AB_hydrolase_1"/>
</dbReference>
<dbReference type="PANTHER" id="PTHR37017">
    <property type="entry name" value="AB HYDROLASE-1 DOMAIN-CONTAINING PROTEIN-RELATED"/>
    <property type="match status" value="1"/>
</dbReference>
<evidence type="ECO:0000313" key="2">
    <source>
        <dbReference type="EMBL" id="MFD1540926.1"/>
    </source>
</evidence>
<proteinExistence type="predicted"/>
<keyword evidence="3" id="KW-1185">Reference proteome</keyword>
<keyword evidence="2" id="KW-0378">Hydrolase</keyword>
<name>A0ABW4GFF8_9ACTN</name>
<comment type="caution">
    <text evidence="2">The sequence shown here is derived from an EMBL/GenBank/DDBJ whole genome shotgun (WGS) entry which is preliminary data.</text>
</comment>
<protein>
    <submittedName>
        <fullName evidence="2">Alpha/beta fold hydrolase</fullName>
    </submittedName>
</protein>
<dbReference type="Proteomes" id="UP001597097">
    <property type="component" value="Unassembled WGS sequence"/>
</dbReference>
<dbReference type="GO" id="GO:0016787">
    <property type="term" value="F:hydrolase activity"/>
    <property type="evidence" value="ECO:0007669"/>
    <property type="project" value="UniProtKB-KW"/>
</dbReference>
<dbReference type="RefSeq" id="WP_219532368.1">
    <property type="nucleotide sequence ID" value="NZ_JAHKRM010000014.1"/>
</dbReference>
<feature type="domain" description="AB hydrolase-1" evidence="1">
    <location>
        <begin position="4"/>
        <end position="213"/>
    </location>
</feature>
<dbReference type="EMBL" id="JBHUCM010000020">
    <property type="protein sequence ID" value="MFD1540926.1"/>
    <property type="molecule type" value="Genomic_DNA"/>
</dbReference>
<dbReference type="PANTHER" id="PTHR37017:SF11">
    <property type="entry name" value="ESTERASE_LIPASE_THIOESTERASE DOMAIN-CONTAINING PROTEIN"/>
    <property type="match status" value="1"/>
</dbReference>
<dbReference type="InterPro" id="IPR052897">
    <property type="entry name" value="Sec-Metab_Biosynth_Hydrolase"/>
</dbReference>
<organism evidence="2 3">
    <name type="scientific">Nonomuraea guangzhouensis</name>
    <dbReference type="NCBI Taxonomy" id="1291555"/>
    <lineage>
        <taxon>Bacteria</taxon>
        <taxon>Bacillati</taxon>
        <taxon>Actinomycetota</taxon>
        <taxon>Actinomycetes</taxon>
        <taxon>Streptosporangiales</taxon>
        <taxon>Streptosporangiaceae</taxon>
        <taxon>Nonomuraea</taxon>
    </lineage>
</organism>
<dbReference type="Pfam" id="PF12697">
    <property type="entry name" value="Abhydrolase_6"/>
    <property type="match status" value="1"/>
</dbReference>
<reference evidence="3" key="1">
    <citation type="journal article" date="2019" name="Int. J. Syst. Evol. Microbiol.">
        <title>The Global Catalogue of Microorganisms (GCM) 10K type strain sequencing project: providing services to taxonomists for standard genome sequencing and annotation.</title>
        <authorList>
            <consortium name="The Broad Institute Genomics Platform"/>
            <consortium name="The Broad Institute Genome Sequencing Center for Infectious Disease"/>
            <person name="Wu L."/>
            <person name="Ma J."/>
        </authorList>
    </citation>
    <scope>NUCLEOTIDE SEQUENCE [LARGE SCALE GENOMIC DNA]</scope>
    <source>
        <strain evidence="3">CGMCC 1.15399</strain>
    </source>
</reference>
<gene>
    <name evidence="2" type="ORF">ACFSJ0_27980</name>
</gene>
<sequence length="222" mass="24620">MTTFVLVPGACHGAWCFEPLARRLRQHGHEAYPITLTGVGARKHLLNASVNLDTHVDDVVNLLEDEQITDAVLVGHSYAGMVITGAADRVPERVEGLVYVDAFVPRDGDSCWTLAPGGTRDWYLSDLGPNGYTTPTLPFFDPRATPHPLASLLQSIRLRGDLDRFRRKEYVYATLSEGESPFEATYEQVLDDPSWRVHALASKHNVMRDAPDELLKILLAAN</sequence>
<accession>A0ABW4GFF8</accession>